<dbReference type="EMBL" id="QCYK01000002">
    <property type="protein sequence ID" value="PUZ24820.1"/>
    <property type="molecule type" value="Genomic_DNA"/>
</dbReference>
<proteinExistence type="predicted"/>
<dbReference type="Proteomes" id="UP000244450">
    <property type="component" value="Unassembled WGS sequence"/>
</dbReference>
<dbReference type="AlphaFoldDB" id="A0A2T7BEW6"/>
<dbReference type="Gene3D" id="3.90.1200.10">
    <property type="match status" value="1"/>
</dbReference>
<accession>A0A2T7BEW6</accession>
<dbReference type="SUPFAM" id="SSF56112">
    <property type="entry name" value="Protein kinase-like (PK-like)"/>
    <property type="match status" value="1"/>
</dbReference>
<dbReference type="InterPro" id="IPR011009">
    <property type="entry name" value="Kinase-like_dom_sf"/>
</dbReference>
<evidence type="ECO:0000313" key="3">
    <source>
        <dbReference type="Proteomes" id="UP000244450"/>
    </source>
</evidence>
<evidence type="ECO:0000313" key="2">
    <source>
        <dbReference type="EMBL" id="PUZ24820.1"/>
    </source>
</evidence>
<name>A0A2T7BEW6_9BACT</name>
<protein>
    <recommendedName>
        <fullName evidence="1">Aminoglycoside phosphotransferase domain-containing protein</fullName>
    </recommendedName>
</protein>
<reference evidence="2 3" key="1">
    <citation type="submission" date="2018-04" db="EMBL/GenBank/DDBJ databases">
        <title>Chitinophaga fuyangensis sp. nov., isolated from soil in a chemical factory.</title>
        <authorList>
            <person name="Chen K."/>
        </authorList>
    </citation>
    <scope>NUCLEOTIDE SEQUENCE [LARGE SCALE GENOMIC DNA]</scope>
    <source>
        <strain evidence="2 3">LY-1</strain>
    </source>
</reference>
<feature type="domain" description="Aminoglycoside phosphotransferase" evidence="1">
    <location>
        <begin position="26"/>
        <end position="243"/>
    </location>
</feature>
<evidence type="ECO:0000259" key="1">
    <source>
        <dbReference type="Pfam" id="PF01636"/>
    </source>
</evidence>
<keyword evidence="3" id="KW-1185">Reference proteome</keyword>
<organism evidence="2 3">
    <name type="scientific">Chitinophaga parva</name>
    <dbReference type="NCBI Taxonomy" id="2169414"/>
    <lineage>
        <taxon>Bacteria</taxon>
        <taxon>Pseudomonadati</taxon>
        <taxon>Bacteroidota</taxon>
        <taxon>Chitinophagia</taxon>
        <taxon>Chitinophagales</taxon>
        <taxon>Chitinophagaceae</taxon>
        <taxon>Chitinophaga</taxon>
    </lineage>
</organism>
<dbReference type="RefSeq" id="WP_108686661.1">
    <property type="nucleotide sequence ID" value="NZ_QCYK01000002.1"/>
</dbReference>
<gene>
    <name evidence="2" type="ORF">DCC81_10850</name>
</gene>
<dbReference type="InterPro" id="IPR002575">
    <property type="entry name" value="Aminoglycoside_PTrfase"/>
</dbReference>
<dbReference type="OrthoDB" id="659731at2"/>
<sequence length="323" mass="37795">MDNVFAYTELLPAHFGIRPLSVTALGGYSNRNALVQAANGAYVARLARHNRRADSVRAEEHVLQSLEAQGYRHAPRLVKHPGPPLQWQHRFVHVFYLQPGNIPCKWWQHCSSEQLALLFKELAGLHQAMYDILSVHDTHQGVYQWYRMPAQPPAVLEQTKAGRYVLKHWERFCEAAYKLQQAVALQFPWDAARYQWIHGDIQLENVLFDKEVLTAFLDFEMVKWDACEKDVIFSAFRVCKEGPEDGTFRYDANRLRSAIAHYRQAETRLHSGFFDLYEALWKPFFCLDQALVYLHNAFDQVWVLDDNIGFMPCFDEVLHYYEW</sequence>
<comment type="caution">
    <text evidence="2">The sequence shown here is derived from an EMBL/GenBank/DDBJ whole genome shotgun (WGS) entry which is preliminary data.</text>
</comment>
<dbReference type="Pfam" id="PF01636">
    <property type="entry name" value="APH"/>
    <property type="match status" value="1"/>
</dbReference>